<dbReference type="GeneID" id="54561877"/>
<protein>
    <submittedName>
        <fullName evidence="1">Uncharacterized protein</fullName>
    </submittedName>
</protein>
<dbReference type="RefSeq" id="XP_033663018.1">
    <property type="nucleotide sequence ID" value="XM_033808605.1"/>
</dbReference>
<dbReference type="AlphaFoldDB" id="A0A6A6C909"/>
<dbReference type="EMBL" id="ML993615">
    <property type="protein sequence ID" value="KAF2162129.1"/>
    <property type="molecule type" value="Genomic_DNA"/>
</dbReference>
<sequence>MATAKLRGTHFSLIIHDLNEDTLHQGGITIQTMNLFDLVKNHSSNSGFLDYILANRTEIIKVAKDFLTRFQSLHPSVSGVWKQHPIVLAGVSNPRQFYAMTEVRSPGFLIHSLKINNEWQSLSEYYHITIKRASNIYTVANTHSTPWIFLHTEDGGLDFMEKARRQARDLAVKDKLYRATSGIFFTPVPPSGLPTDKRFWFKQPAHETLLPEAYNWVRQESDRRAPLQDQLREEAQAFAIGFCSGERLQRAWDAVTPNDRHEDIFRRDTIAPFMDELHRLEWEELGDDIWTEMDWTKAFPRIDRIAKAWALAKIQAQPRHEGCDDQVYSMDEYTALEATQELRQASSD</sequence>
<dbReference type="Proteomes" id="UP000799537">
    <property type="component" value="Unassembled WGS sequence"/>
</dbReference>
<keyword evidence="2" id="KW-1185">Reference proteome</keyword>
<gene>
    <name evidence="1" type="ORF">M409DRAFT_27511</name>
</gene>
<evidence type="ECO:0000313" key="1">
    <source>
        <dbReference type="EMBL" id="KAF2162129.1"/>
    </source>
</evidence>
<accession>A0A6A6C909</accession>
<organism evidence="1 2">
    <name type="scientific">Zasmidium cellare ATCC 36951</name>
    <dbReference type="NCBI Taxonomy" id="1080233"/>
    <lineage>
        <taxon>Eukaryota</taxon>
        <taxon>Fungi</taxon>
        <taxon>Dikarya</taxon>
        <taxon>Ascomycota</taxon>
        <taxon>Pezizomycotina</taxon>
        <taxon>Dothideomycetes</taxon>
        <taxon>Dothideomycetidae</taxon>
        <taxon>Mycosphaerellales</taxon>
        <taxon>Mycosphaerellaceae</taxon>
        <taxon>Zasmidium</taxon>
    </lineage>
</organism>
<proteinExistence type="predicted"/>
<name>A0A6A6C909_ZASCE</name>
<reference evidence="1" key="1">
    <citation type="journal article" date="2020" name="Stud. Mycol.">
        <title>101 Dothideomycetes genomes: a test case for predicting lifestyles and emergence of pathogens.</title>
        <authorList>
            <person name="Haridas S."/>
            <person name="Albert R."/>
            <person name="Binder M."/>
            <person name="Bloem J."/>
            <person name="Labutti K."/>
            <person name="Salamov A."/>
            <person name="Andreopoulos B."/>
            <person name="Baker S."/>
            <person name="Barry K."/>
            <person name="Bills G."/>
            <person name="Bluhm B."/>
            <person name="Cannon C."/>
            <person name="Castanera R."/>
            <person name="Culley D."/>
            <person name="Daum C."/>
            <person name="Ezra D."/>
            <person name="Gonzalez J."/>
            <person name="Henrissat B."/>
            <person name="Kuo A."/>
            <person name="Liang C."/>
            <person name="Lipzen A."/>
            <person name="Lutzoni F."/>
            <person name="Magnuson J."/>
            <person name="Mondo S."/>
            <person name="Nolan M."/>
            <person name="Ohm R."/>
            <person name="Pangilinan J."/>
            <person name="Park H.-J."/>
            <person name="Ramirez L."/>
            <person name="Alfaro M."/>
            <person name="Sun H."/>
            <person name="Tritt A."/>
            <person name="Yoshinaga Y."/>
            <person name="Zwiers L.-H."/>
            <person name="Turgeon B."/>
            <person name="Goodwin S."/>
            <person name="Spatafora J."/>
            <person name="Crous P."/>
            <person name="Grigoriev I."/>
        </authorList>
    </citation>
    <scope>NUCLEOTIDE SEQUENCE</scope>
    <source>
        <strain evidence="1">ATCC 36951</strain>
    </source>
</reference>
<evidence type="ECO:0000313" key="2">
    <source>
        <dbReference type="Proteomes" id="UP000799537"/>
    </source>
</evidence>